<sequence length="74" mass="9244">MQIFILMTHERKYRILLRNQLHWLNRHGVNLRYKAKKLYENRINDTLPRRIKNRCCDLKLLEQKCIEYSKNTEK</sequence>
<proteinExistence type="predicted"/>
<dbReference type="RefSeq" id="WP_290139565.1">
    <property type="nucleotide sequence ID" value="NZ_CP101620.1"/>
</dbReference>
<keyword evidence="2" id="KW-1185">Reference proteome</keyword>
<reference evidence="1" key="1">
    <citation type="submission" date="2022-07" db="EMBL/GenBank/DDBJ databases">
        <title>Faecal culturing of patients with breast cancer.</title>
        <authorList>
            <person name="Teng N.M.Y."/>
            <person name="Kiu R."/>
            <person name="Evans R."/>
            <person name="Baker D.J."/>
            <person name="Zenner C."/>
            <person name="Robinson S.D."/>
            <person name="Hall L.J."/>
        </authorList>
    </citation>
    <scope>NUCLEOTIDE SEQUENCE</scope>
    <source>
        <strain evidence="1">LH1062</strain>
    </source>
</reference>
<dbReference type="Proteomes" id="UP001060112">
    <property type="component" value="Chromosome"/>
</dbReference>
<dbReference type="InterPro" id="IPR025911">
    <property type="entry name" value="ToxN/AbiQ_toxin"/>
</dbReference>
<evidence type="ECO:0000313" key="1">
    <source>
        <dbReference type="EMBL" id="UTY38874.1"/>
    </source>
</evidence>
<dbReference type="Gene3D" id="3.10.129.130">
    <property type="match status" value="1"/>
</dbReference>
<name>A0ABY5I0P3_9FIRM</name>
<protein>
    <submittedName>
        <fullName evidence="1">Type III toxin-antitoxin system ToxN/AbiQ family toxin</fullName>
    </submittedName>
</protein>
<dbReference type="InterPro" id="IPR053735">
    <property type="entry name" value="Type_III_TA_endoRNase"/>
</dbReference>
<organism evidence="1 2">
    <name type="scientific">Allocoprobacillus halotolerans</name>
    <dbReference type="NCBI Taxonomy" id="2944914"/>
    <lineage>
        <taxon>Bacteria</taxon>
        <taxon>Bacillati</taxon>
        <taxon>Bacillota</taxon>
        <taxon>Erysipelotrichia</taxon>
        <taxon>Erysipelotrichales</taxon>
        <taxon>Erysipelotrichaceae</taxon>
        <taxon>Allocoprobacillus</taxon>
    </lineage>
</organism>
<accession>A0ABY5I0P3</accession>
<dbReference type="EMBL" id="CP101620">
    <property type="protein sequence ID" value="UTY38874.1"/>
    <property type="molecule type" value="Genomic_DNA"/>
</dbReference>
<gene>
    <name evidence="1" type="ORF">NMU03_14965</name>
</gene>
<evidence type="ECO:0000313" key="2">
    <source>
        <dbReference type="Proteomes" id="UP001060112"/>
    </source>
</evidence>
<dbReference type="Pfam" id="PF13958">
    <property type="entry name" value="ToxN_toxin"/>
    <property type="match status" value="1"/>
</dbReference>